<name>A0A841PDJ4_9HYPH</name>
<evidence type="ECO:0000313" key="3">
    <source>
        <dbReference type="EMBL" id="MBB6411821.1"/>
    </source>
</evidence>
<evidence type="ECO:0000313" key="4">
    <source>
        <dbReference type="Proteomes" id="UP000556329"/>
    </source>
</evidence>
<dbReference type="AlphaFoldDB" id="A0A841PDJ4"/>
<feature type="region of interest" description="Disordered" evidence="1">
    <location>
        <begin position="46"/>
        <end position="65"/>
    </location>
</feature>
<evidence type="ECO:0000256" key="1">
    <source>
        <dbReference type="SAM" id="MobiDB-lite"/>
    </source>
</evidence>
<dbReference type="RefSeq" id="WP_184874730.1">
    <property type="nucleotide sequence ID" value="NZ_JACHEF010000004.1"/>
</dbReference>
<dbReference type="Gene3D" id="3.10.450.50">
    <property type="match status" value="1"/>
</dbReference>
<evidence type="ECO:0000259" key="2">
    <source>
        <dbReference type="Pfam" id="PF12680"/>
    </source>
</evidence>
<dbReference type="Proteomes" id="UP000556329">
    <property type="component" value="Unassembled WGS sequence"/>
</dbReference>
<keyword evidence="4" id="KW-1185">Reference proteome</keyword>
<sequence length="65" mass="7368">MTTPEPIRRFIEATNRGDTEAFLDAFTSDASLSDWDRSFRGREQIADWNQSRETAVSHGGPGRPR</sequence>
<organism evidence="3 4">
    <name type="scientific">Mesorhizobium sangaii</name>
    <dbReference type="NCBI Taxonomy" id="505389"/>
    <lineage>
        <taxon>Bacteria</taxon>
        <taxon>Pseudomonadati</taxon>
        <taxon>Pseudomonadota</taxon>
        <taxon>Alphaproteobacteria</taxon>
        <taxon>Hyphomicrobiales</taxon>
        <taxon>Phyllobacteriaceae</taxon>
        <taxon>Mesorhizobium</taxon>
    </lineage>
</organism>
<dbReference type="Pfam" id="PF12680">
    <property type="entry name" value="SnoaL_2"/>
    <property type="match status" value="1"/>
</dbReference>
<dbReference type="InterPro" id="IPR032710">
    <property type="entry name" value="NTF2-like_dom_sf"/>
</dbReference>
<dbReference type="EMBL" id="JACHEF010000004">
    <property type="protein sequence ID" value="MBB6411821.1"/>
    <property type="molecule type" value="Genomic_DNA"/>
</dbReference>
<dbReference type="SUPFAM" id="SSF54427">
    <property type="entry name" value="NTF2-like"/>
    <property type="match status" value="1"/>
</dbReference>
<protein>
    <submittedName>
        <fullName evidence="3">Ketosteroid isomerase-like protein</fullName>
    </submittedName>
</protein>
<comment type="caution">
    <text evidence="3">The sequence shown here is derived from an EMBL/GenBank/DDBJ whole genome shotgun (WGS) entry which is preliminary data.</text>
</comment>
<gene>
    <name evidence="3" type="ORF">HNQ71_004509</name>
</gene>
<accession>A0A841PDJ4</accession>
<dbReference type="InterPro" id="IPR037401">
    <property type="entry name" value="SnoaL-like"/>
</dbReference>
<proteinExistence type="predicted"/>
<dbReference type="GO" id="GO:0016853">
    <property type="term" value="F:isomerase activity"/>
    <property type="evidence" value="ECO:0007669"/>
    <property type="project" value="UniProtKB-KW"/>
</dbReference>
<feature type="domain" description="SnoaL-like" evidence="2">
    <location>
        <begin position="7"/>
        <end position="51"/>
    </location>
</feature>
<keyword evidence="3" id="KW-0413">Isomerase</keyword>
<reference evidence="3 4" key="1">
    <citation type="submission" date="2020-08" db="EMBL/GenBank/DDBJ databases">
        <title>Genomic Encyclopedia of Type Strains, Phase IV (KMG-IV): sequencing the most valuable type-strain genomes for metagenomic binning, comparative biology and taxonomic classification.</title>
        <authorList>
            <person name="Goeker M."/>
        </authorList>
    </citation>
    <scope>NUCLEOTIDE SEQUENCE [LARGE SCALE GENOMIC DNA]</scope>
    <source>
        <strain evidence="3 4">DSM 100039</strain>
    </source>
</reference>